<feature type="transmembrane region" description="Helical" evidence="6">
    <location>
        <begin position="300"/>
        <end position="324"/>
    </location>
</feature>
<protein>
    <submittedName>
        <fullName evidence="8">MFS transporter</fullName>
    </submittedName>
</protein>
<reference evidence="9" key="1">
    <citation type="journal article" date="2019" name="Int. J. Syst. Evol. Microbiol.">
        <title>The Global Catalogue of Microorganisms (GCM) 10K type strain sequencing project: providing services to taxonomists for standard genome sequencing and annotation.</title>
        <authorList>
            <consortium name="The Broad Institute Genomics Platform"/>
            <consortium name="The Broad Institute Genome Sequencing Center for Infectious Disease"/>
            <person name="Wu L."/>
            <person name="Ma J."/>
        </authorList>
    </citation>
    <scope>NUCLEOTIDE SEQUENCE [LARGE SCALE GENOMIC DNA]</scope>
    <source>
        <strain evidence="9">JCM 16014</strain>
    </source>
</reference>
<dbReference type="InterPro" id="IPR011701">
    <property type="entry name" value="MFS"/>
</dbReference>
<feature type="transmembrane region" description="Helical" evidence="6">
    <location>
        <begin position="171"/>
        <end position="191"/>
    </location>
</feature>
<evidence type="ECO:0000256" key="5">
    <source>
        <dbReference type="ARBA" id="ARBA00023136"/>
    </source>
</evidence>
<keyword evidence="2" id="KW-0813">Transport</keyword>
<feature type="domain" description="Major facilitator superfamily (MFS) profile" evidence="7">
    <location>
        <begin position="13"/>
        <end position="465"/>
    </location>
</feature>
<feature type="transmembrane region" description="Helical" evidence="6">
    <location>
        <begin position="52"/>
        <end position="71"/>
    </location>
</feature>
<name>A0ABN2VL48_9ACTN</name>
<comment type="subcellular location">
    <subcellularLocation>
        <location evidence="1">Cell membrane</location>
        <topology evidence="1">Multi-pass membrane protein</topology>
    </subcellularLocation>
</comment>
<feature type="transmembrane region" description="Helical" evidence="6">
    <location>
        <begin position="371"/>
        <end position="394"/>
    </location>
</feature>
<sequence length="468" mass="46773">MTAATVAAEDRRAADALTRTLLLIALVVAIAGSLGSPLITSVATTLHVSLAAAQWTLTVSLLVGAVATPVLGRLGTGARRRPVVLGTLGVIVVGSVLTVLPLSLPVLIAGRAAQGCGLALLPLLMAAARERLDAARSAAAIAMISVASTVGVGIGYPLAGYLTDVGGIRAAYGAGLVGTTVAFVAAARAFPESRQPSAPAPDAAASALLGAGLLVLLFVLGEVSLWQHHLPVAAALVLAAAALLAGWVLRERRLPTPLVDLRLLRHRAVAAANAAMLVAGVGMYLLLSCITRYVQTPHAAGYGFGLSTFAAGLFLVPFSILGFVAGRISPRLREKLSAPALLSGATAVVLVAFVVFALVRSTVAGPLVSMSLLGFGVGAFSAAMPAVILAVTPAQETASAMGVNQVVRSIGFSIGSTLSALVLAAATPAGSVFPKEDGYGTAAWIGVGVTLLALGLASGASASRTSSE</sequence>
<feature type="transmembrane region" description="Helical" evidence="6">
    <location>
        <begin position="139"/>
        <end position="159"/>
    </location>
</feature>
<feature type="transmembrane region" description="Helical" evidence="6">
    <location>
        <begin position="438"/>
        <end position="457"/>
    </location>
</feature>
<evidence type="ECO:0000256" key="3">
    <source>
        <dbReference type="ARBA" id="ARBA00022692"/>
    </source>
</evidence>
<dbReference type="InterPro" id="IPR020846">
    <property type="entry name" value="MFS_dom"/>
</dbReference>
<keyword evidence="9" id="KW-1185">Reference proteome</keyword>
<feature type="transmembrane region" description="Helical" evidence="6">
    <location>
        <begin position="21"/>
        <end position="40"/>
    </location>
</feature>
<gene>
    <name evidence="8" type="ORF">GCM10009839_85750</name>
</gene>
<feature type="transmembrane region" description="Helical" evidence="6">
    <location>
        <begin position="336"/>
        <end position="359"/>
    </location>
</feature>
<organism evidence="8 9">
    <name type="scientific">Catenulispora yoronensis</name>
    <dbReference type="NCBI Taxonomy" id="450799"/>
    <lineage>
        <taxon>Bacteria</taxon>
        <taxon>Bacillati</taxon>
        <taxon>Actinomycetota</taxon>
        <taxon>Actinomycetes</taxon>
        <taxon>Catenulisporales</taxon>
        <taxon>Catenulisporaceae</taxon>
        <taxon>Catenulispora</taxon>
    </lineage>
</organism>
<keyword evidence="5 6" id="KW-0472">Membrane</keyword>
<proteinExistence type="predicted"/>
<dbReference type="Gene3D" id="1.20.1250.20">
    <property type="entry name" value="MFS general substrate transporter like domains"/>
    <property type="match status" value="1"/>
</dbReference>
<evidence type="ECO:0000259" key="7">
    <source>
        <dbReference type="PROSITE" id="PS50850"/>
    </source>
</evidence>
<feature type="transmembrane region" description="Helical" evidence="6">
    <location>
        <begin position="406"/>
        <end position="426"/>
    </location>
</feature>
<dbReference type="PANTHER" id="PTHR42718">
    <property type="entry name" value="MAJOR FACILITATOR SUPERFAMILY MULTIDRUG TRANSPORTER MFSC"/>
    <property type="match status" value="1"/>
</dbReference>
<evidence type="ECO:0000313" key="8">
    <source>
        <dbReference type="EMBL" id="GAA2061538.1"/>
    </source>
</evidence>
<evidence type="ECO:0000256" key="4">
    <source>
        <dbReference type="ARBA" id="ARBA00022989"/>
    </source>
</evidence>
<evidence type="ECO:0000256" key="1">
    <source>
        <dbReference type="ARBA" id="ARBA00004651"/>
    </source>
</evidence>
<feature type="transmembrane region" description="Helical" evidence="6">
    <location>
        <begin position="270"/>
        <end position="294"/>
    </location>
</feature>
<evidence type="ECO:0000256" key="6">
    <source>
        <dbReference type="SAM" id="Phobius"/>
    </source>
</evidence>
<dbReference type="EMBL" id="BAAAQN010000083">
    <property type="protein sequence ID" value="GAA2061538.1"/>
    <property type="molecule type" value="Genomic_DNA"/>
</dbReference>
<feature type="transmembrane region" description="Helical" evidence="6">
    <location>
        <begin position="108"/>
        <end position="127"/>
    </location>
</feature>
<comment type="caution">
    <text evidence="8">The sequence shown here is derived from an EMBL/GenBank/DDBJ whole genome shotgun (WGS) entry which is preliminary data.</text>
</comment>
<keyword evidence="4 6" id="KW-1133">Transmembrane helix</keyword>
<dbReference type="SUPFAM" id="SSF103473">
    <property type="entry name" value="MFS general substrate transporter"/>
    <property type="match status" value="1"/>
</dbReference>
<feature type="transmembrane region" description="Helical" evidence="6">
    <location>
        <begin position="203"/>
        <end position="226"/>
    </location>
</feature>
<dbReference type="Pfam" id="PF07690">
    <property type="entry name" value="MFS_1"/>
    <property type="match status" value="1"/>
</dbReference>
<dbReference type="InterPro" id="IPR036259">
    <property type="entry name" value="MFS_trans_sf"/>
</dbReference>
<accession>A0ABN2VL48</accession>
<feature type="transmembrane region" description="Helical" evidence="6">
    <location>
        <begin position="232"/>
        <end position="249"/>
    </location>
</feature>
<dbReference type="Proteomes" id="UP001500751">
    <property type="component" value="Unassembled WGS sequence"/>
</dbReference>
<keyword evidence="3 6" id="KW-0812">Transmembrane</keyword>
<dbReference type="RefSeq" id="WP_344671496.1">
    <property type="nucleotide sequence ID" value="NZ_BAAAQN010000083.1"/>
</dbReference>
<dbReference type="PANTHER" id="PTHR42718:SF9">
    <property type="entry name" value="MAJOR FACILITATOR SUPERFAMILY MULTIDRUG TRANSPORTER MFSC"/>
    <property type="match status" value="1"/>
</dbReference>
<evidence type="ECO:0000256" key="2">
    <source>
        <dbReference type="ARBA" id="ARBA00022448"/>
    </source>
</evidence>
<feature type="transmembrane region" description="Helical" evidence="6">
    <location>
        <begin position="83"/>
        <end position="102"/>
    </location>
</feature>
<dbReference type="PROSITE" id="PS50850">
    <property type="entry name" value="MFS"/>
    <property type="match status" value="1"/>
</dbReference>
<evidence type="ECO:0000313" key="9">
    <source>
        <dbReference type="Proteomes" id="UP001500751"/>
    </source>
</evidence>